<feature type="region of interest" description="Disordered" evidence="1">
    <location>
        <begin position="1"/>
        <end position="51"/>
    </location>
</feature>
<gene>
    <name evidence="2" type="ORF">KC01_LOCUS7950</name>
</gene>
<dbReference type="EMBL" id="OZ035834">
    <property type="protein sequence ID" value="CAL1576521.1"/>
    <property type="molecule type" value="Genomic_DNA"/>
</dbReference>
<feature type="compositionally biased region" description="Low complexity" evidence="1">
    <location>
        <begin position="32"/>
        <end position="46"/>
    </location>
</feature>
<proteinExistence type="predicted"/>
<organism evidence="2 3">
    <name type="scientific">Knipowitschia caucasica</name>
    <name type="common">Caucasian dwarf goby</name>
    <name type="synonym">Pomatoschistus caucasicus</name>
    <dbReference type="NCBI Taxonomy" id="637954"/>
    <lineage>
        <taxon>Eukaryota</taxon>
        <taxon>Metazoa</taxon>
        <taxon>Chordata</taxon>
        <taxon>Craniata</taxon>
        <taxon>Vertebrata</taxon>
        <taxon>Euteleostomi</taxon>
        <taxon>Actinopterygii</taxon>
        <taxon>Neopterygii</taxon>
        <taxon>Teleostei</taxon>
        <taxon>Neoteleostei</taxon>
        <taxon>Acanthomorphata</taxon>
        <taxon>Gobiaria</taxon>
        <taxon>Gobiiformes</taxon>
        <taxon>Gobioidei</taxon>
        <taxon>Gobiidae</taxon>
        <taxon>Gobiinae</taxon>
        <taxon>Knipowitschia</taxon>
    </lineage>
</organism>
<reference evidence="2 3" key="1">
    <citation type="submission" date="2024-04" db="EMBL/GenBank/DDBJ databases">
        <authorList>
            <person name="Waldvogel A.-M."/>
            <person name="Schoenle A."/>
        </authorList>
    </citation>
    <scope>NUCLEOTIDE SEQUENCE [LARGE SCALE GENOMIC DNA]</scope>
</reference>
<dbReference type="Proteomes" id="UP001497482">
    <property type="component" value="Chromosome 12"/>
</dbReference>
<sequence length="88" mass="9202">MWTQHHCTTPALLPRPSPARRTYRGDPPPTAPAASAAPPSASWTPSEGGLAPSRAESIKALQANLTELVRVFPGGKCCVLMSPSPPCV</sequence>
<name>A0AAV2JJG9_KNICA</name>
<evidence type="ECO:0000313" key="2">
    <source>
        <dbReference type="EMBL" id="CAL1576521.1"/>
    </source>
</evidence>
<accession>A0AAV2JJG9</accession>
<evidence type="ECO:0000256" key="1">
    <source>
        <dbReference type="SAM" id="MobiDB-lite"/>
    </source>
</evidence>
<evidence type="ECO:0000313" key="3">
    <source>
        <dbReference type="Proteomes" id="UP001497482"/>
    </source>
</evidence>
<protein>
    <submittedName>
        <fullName evidence="2">Uncharacterized protein</fullName>
    </submittedName>
</protein>
<keyword evidence="3" id="KW-1185">Reference proteome</keyword>
<dbReference type="AlphaFoldDB" id="A0AAV2JJG9"/>